<dbReference type="RefSeq" id="WP_074585963.1">
    <property type="nucleotide sequence ID" value="NZ_FNEI01000001.1"/>
</dbReference>
<dbReference type="AlphaFoldDB" id="A0A1G8HQI5"/>
<dbReference type="InterPro" id="IPR006311">
    <property type="entry name" value="TAT_signal"/>
</dbReference>
<feature type="region of interest" description="Disordered" evidence="1">
    <location>
        <begin position="1"/>
        <end position="20"/>
    </location>
</feature>
<evidence type="ECO:0000313" key="5">
    <source>
        <dbReference type="Proteomes" id="UP000182130"/>
    </source>
</evidence>
<organism evidence="4 5">
    <name type="scientific">Arthrobacter cupressi</name>
    <dbReference type="NCBI Taxonomy" id="1045773"/>
    <lineage>
        <taxon>Bacteria</taxon>
        <taxon>Bacillati</taxon>
        <taxon>Actinomycetota</taxon>
        <taxon>Actinomycetes</taxon>
        <taxon>Micrococcales</taxon>
        <taxon>Micrococcaceae</taxon>
        <taxon>Arthrobacter</taxon>
    </lineage>
</organism>
<dbReference type="SUPFAM" id="SSF55166">
    <property type="entry name" value="Hedgehog/DD-peptidase"/>
    <property type="match status" value="1"/>
</dbReference>
<sequence length="341" mass="35157">MCNDHAGIGTPGATSAAPGSPVNRRLVLGGAVAAAVGGLSLLGAGPAAAATSQNGWPASTSLPLSTLTVGAVTFPQGVRSGAPHTILGYVARRFNSEVEALRKGECWGYNFRKISGSTSYSNHASGTAIDVNAPEHFLGASGTFSAAQVRAIRSILSACDGVVRWGGDYSNRKDEMHFELVRGPGDPAVAALARKLGGGSSTPPPAPSGPTWRVVRRGKQGYYVTALQRLLRQHGRPLTIDGVFGSGTEAQVVAFQKSRGLAADGVVGVKTWTALQVTRRDGGKGQAVFGLQHCASVKGFRTAQDGLFGPKTKTAIVSFQRSRGLVADGVVGPRTWAALVA</sequence>
<protein>
    <submittedName>
        <fullName evidence="4">Peptidoglycan-binding (PGRP) domain of peptidoglycan hydrolases-containing protein</fullName>
    </submittedName>
</protein>
<feature type="domain" description="Peptidase M15C" evidence="3">
    <location>
        <begin position="116"/>
        <end position="180"/>
    </location>
</feature>
<evidence type="ECO:0000259" key="2">
    <source>
        <dbReference type="Pfam" id="PF01471"/>
    </source>
</evidence>
<gene>
    <name evidence="4" type="ORF">SAMN05216555_1012</name>
</gene>
<dbReference type="Pfam" id="PF01471">
    <property type="entry name" value="PG_binding_1"/>
    <property type="match status" value="2"/>
</dbReference>
<evidence type="ECO:0000259" key="3">
    <source>
        <dbReference type="Pfam" id="PF13539"/>
    </source>
</evidence>
<dbReference type="STRING" id="1045773.SAMN05216555_1012"/>
<evidence type="ECO:0000313" key="4">
    <source>
        <dbReference type="EMBL" id="SDI08943.1"/>
    </source>
</evidence>
<name>A0A1G8HQI5_9MICC</name>
<feature type="domain" description="Peptidoglycan binding-like" evidence="2">
    <location>
        <begin position="302"/>
        <end position="339"/>
    </location>
</feature>
<dbReference type="InterPro" id="IPR036365">
    <property type="entry name" value="PGBD-like_sf"/>
</dbReference>
<evidence type="ECO:0000256" key="1">
    <source>
        <dbReference type="SAM" id="MobiDB-lite"/>
    </source>
</evidence>
<keyword evidence="5" id="KW-1185">Reference proteome</keyword>
<dbReference type="InterPro" id="IPR009045">
    <property type="entry name" value="Zn_M74/Hedgehog-like"/>
</dbReference>
<dbReference type="PROSITE" id="PS51318">
    <property type="entry name" value="TAT"/>
    <property type="match status" value="1"/>
</dbReference>
<keyword evidence="4" id="KW-0378">Hydrolase</keyword>
<proteinExistence type="predicted"/>
<dbReference type="SUPFAM" id="SSF47090">
    <property type="entry name" value="PGBD-like"/>
    <property type="match status" value="2"/>
</dbReference>
<feature type="domain" description="Peptidoglycan binding-like" evidence="2">
    <location>
        <begin position="223"/>
        <end position="275"/>
    </location>
</feature>
<dbReference type="InterPro" id="IPR002477">
    <property type="entry name" value="Peptidoglycan-bd-like"/>
</dbReference>
<dbReference type="InterPro" id="IPR039561">
    <property type="entry name" value="Peptidase_M15C"/>
</dbReference>
<accession>A0A1G8HQI5</accession>
<dbReference type="Gene3D" id="1.10.101.10">
    <property type="entry name" value="PGBD-like superfamily/PGBD"/>
    <property type="match status" value="2"/>
</dbReference>
<dbReference type="Proteomes" id="UP000182130">
    <property type="component" value="Unassembled WGS sequence"/>
</dbReference>
<dbReference type="EMBL" id="FNEI01000001">
    <property type="protein sequence ID" value="SDI08943.1"/>
    <property type="molecule type" value="Genomic_DNA"/>
</dbReference>
<dbReference type="OrthoDB" id="9810670at2"/>
<dbReference type="GO" id="GO:0008233">
    <property type="term" value="F:peptidase activity"/>
    <property type="evidence" value="ECO:0007669"/>
    <property type="project" value="InterPro"/>
</dbReference>
<reference evidence="5" key="1">
    <citation type="submission" date="2016-10" db="EMBL/GenBank/DDBJ databases">
        <authorList>
            <person name="Varghese N."/>
            <person name="Submissions S."/>
        </authorList>
    </citation>
    <scope>NUCLEOTIDE SEQUENCE [LARGE SCALE GENOMIC DNA]</scope>
    <source>
        <strain evidence="5">CGMCC 1.10783</strain>
    </source>
</reference>
<dbReference type="Pfam" id="PF13539">
    <property type="entry name" value="Peptidase_M15_4"/>
    <property type="match status" value="1"/>
</dbReference>
<dbReference type="Gene3D" id="3.30.1380.10">
    <property type="match status" value="1"/>
</dbReference>
<dbReference type="InterPro" id="IPR036366">
    <property type="entry name" value="PGBDSf"/>
</dbReference>